<gene>
    <name evidence="2" type="ORF">BGT96224V2_LOCUS1057</name>
</gene>
<dbReference type="EMBL" id="UIGY01000002">
    <property type="protein sequence ID" value="SUZ07852.1"/>
    <property type="molecule type" value="Genomic_DNA"/>
</dbReference>
<name>A0A381L2W6_BLUGR</name>
<evidence type="ECO:0000256" key="1">
    <source>
        <dbReference type="SAM" id="SignalP"/>
    </source>
</evidence>
<organism evidence="2">
    <name type="scientific">Blumeria graminis f. sp. tritici 96224</name>
    <dbReference type="NCBI Taxonomy" id="1268274"/>
    <lineage>
        <taxon>Eukaryota</taxon>
        <taxon>Fungi</taxon>
        <taxon>Dikarya</taxon>
        <taxon>Ascomycota</taxon>
        <taxon>Pezizomycotina</taxon>
        <taxon>Leotiomycetes</taxon>
        <taxon>Erysiphales</taxon>
        <taxon>Erysiphaceae</taxon>
        <taxon>Blumeria</taxon>
    </lineage>
</organism>
<keyword evidence="1" id="KW-0732">Signal</keyword>
<dbReference type="AlphaFoldDB" id="A0A381L2W6"/>
<feature type="chain" id="PRO_5017053541" evidence="1">
    <location>
        <begin position="22"/>
        <end position="107"/>
    </location>
</feature>
<evidence type="ECO:0000313" key="2">
    <source>
        <dbReference type="EMBL" id="SUZ07852.1"/>
    </source>
</evidence>
<protein>
    <submittedName>
        <fullName evidence="2">BgtE-20104</fullName>
    </submittedName>
</protein>
<proteinExistence type="predicted"/>
<reference evidence="2" key="1">
    <citation type="submission" date="2018-07" db="EMBL/GenBank/DDBJ databases">
        <authorList>
            <person name="Quirk P.G."/>
            <person name="Krulwich T.A."/>
        </authorList>
    </citation>
    <scope>NUCLEOTIDE SEQUENCE</scope>
    <source>
        <strain evidence="2">96224</strain>
    </source>
</reference>
<feature type="signal peptide" evidence="1">
    <location>
        <begin position="1"/>
        <end position="21"/>
    </location>
</feature>
<sequence length="107" mass="12840">MKITILPFITVFLSLWLPAFASYYDCNKSHIPEDKVLDAIEDYKHFQQNHGYLMGSLRQQNVRKATIDFIDHDYPAYKFKVNFDQNWRVTLVYSKFGRERDPCKYVH</sequence>
<accession>A0A381L2W6</accession>